<dbReference type="InterPro" id="IPR036208">
    <property type="entry name" value="VHL_sf"/>
</dbReference>
<dbReference type="AlphaFoldDB" id="A0ABD3NZQ5"/>
<sequence length="450" mass="49343">MFASGRLVLLASTILMTIAPDAAAAAAGGNESSTAAVPPPTFRLWNNVTVPMIGLGSASGVRYPHVASAIEIGYRFVDTAQSHSWGYREEDVGRAVRDAGRRREDRAPGVDDGVDVDEYVFVQTKVHPEDLGYESTRGMIRVSLDRLQSTSLDSVLIHKPRCWEGACKRLPEGTWHDSWRALEDAMDSGVVRAIGMCDVDDRLLDELLGKRIWPHVVQNWFDPYHQDKSFRRRIDGHNAEHPDRRILYQGYSTLGTQWHHHRDYPDNPVLNDPTLSSIASGHGATVPQVVIQWATRSGVMALPASTSAEHQASNLDSFHFALSDEEMETINGMDGRPPPRRPGDDARGGRNENEVSLKFVNRASGAVRVYWVPPEGDGDRVRVGGMVKPGDVLSLTSYHGHAFVFEDGDGGGGGGGGRGDDAGKMLGRHVVDRSLGSEQNHDIEDRSEEL</sequence>
<dbReference type="InterPro" id="IPR036812">
    <property type="entry name" value="NAD(P)_OxRdtase_dom_sf"/>
</dbReference>
<feature type="chain" id="PRO_5044806986" description="NADP-dependent oxidoreductase domain-containing protein" evidence="2">
    <location>
        <begin position="25"/>
        <end position="450"/>
    </location>
</feature>
<proteinExistence type="predicted"/>
<dbReference type="PANTHER" id="PTHR43827">
    <property type="entry name" value="2,5-DIKETO-D-GLUCONIC ACID REDUCTASE"/>
    <property type="match status" value="1"/>
</dbReference>
<evidence type="ECO:0000313" key="5">
    <source>
        <dbReference type="Proteomes" id="UP001530315"/>
    </source>
</evidence>
<evidence type="ECO:0000256" key="2">
    <source>
        <dbReference type="SAM" id="SignalP"/>
    </source>
</evidence>
<evidence type="ECO:0000313" key="4">
    <source>
        <dbReference type="EMBL" id="KAL3780516.1"/>
    </source>
</evidence>
<feature type="region of interest" description="Disordered" evidence="1">
    <location>
        <begin position="407"/>
        <end position="450"/>
    </location>
</feature>
<dbReference type="InterPro" id="IPR020471">
    <property type="entry name" value="AKR"/>
</dbReference>
<keyword evidence="2" id="KW-0732">Signal</keyword>
<feature type="signal peptide" evidence="2">
    <location>
        <begin position="1"/>
        <end position="24"/>
    </location>
</feature>
<dbReference type="Proteomes" id="UP001530315">
    <property type="component" value="Unassembled WGS sequence"/>
</dbReference>
<dbReference type="PANTHER" id="PTHR43827:SF8">
    <property type="entry name" value="ALDO_KETO REDUCTASE FAMILY PROTEIN"/>
    <property type="match status" value="1"/>
</dbReference>
<evidence type="ECO:0000259" key="3">
    <source>
        <dbReference type="Pfam" id="PF00248"/>
    </source>
</evidence>
<dbReference type="EMBL" id="JALLAZ020001110">
    <property type="protein sequence ID" value="KAL3780516.1"/>
    <property type="molecule type" value="Genomic_DNA"/>
</dbReference>
<feature type="region of interest" description="Disordered" evidence="1">
    <location>
        <begin position="329"/>
        <end position="352"/>
    </location>
</feature>
<dbReference type="SUPFAM" id="SSF51430">
    <property type="entry name" value="NAD(P)-linked oxidoreductase"/>
    <property type="match status" value="1"/>
</dbReference>
<feature type="compositionally biased region" description="Basic and acidic residues" evidence="1">
    <location>
        <begin position="341"/>
        <end position="352"/>
    </location>
</feature>
<dbReference type="Gene3D" id="3.20.20.100">
    <property type="entry name" value="NADP-dependent oxidoreductase domain"/>
    <property type="match status" value="1"/>
</dbReference>
<dbReference type="SUPFAM" id="SSF49468">
    <property type="entry name" value="VHL"/>
    <property type="match status" value="1"/>
</dbReference>
<organism evidence="4 5">
    <name type="scientific">Stephanodiscus triporus</name>
    <dbReference type="NCBI Taxonomy" id="2934178"/>
    <lineage>
        <taxon>Eukaryota</taxon>
        <taxon>Sar</taxon>
        <taxon>Stramenopiles</taxon>
        <taxon>Ochrophyta</taxon>
        <taxon>Bacillariophyta</taxon>
        <taxon>Coscinodiscophyceae</taxon>
        <taxon>Thalassiosirophycidae</taxon>
        <taxon>Stephanodiscales</taxon>
        <taxon>Stephanodiscaceae</taxon>
        <taxon>Stephanodiscus</taxon>
    </lineage>
</organism>
<feature type="domain" description="NADP-dependent oxidoreductase" evidence="3">
    <location>
        <begin position="66"/>
        <end position="332"/>
    </location>
</feature>
<keyword evidence="5" id="KW-1185">Reference proteome</keyword>
<dbReference type="CDD" id="cd19071">
    <property type="entry name" value="AKR_AKR1-5-like"/>
    <property type="match status" value="1"/>
</dbReference>
<dbReference type="Pfam" id="PF00248">
    <property type="entry name" value="Aldo_ket_red"/>
    <property type="match status" value="1"/>
</dbReference>
<dbReference type="Gene3D" id="2.60.40.780">
    <property type="entry name" value="von Hippel-Lindau disease tumour suppressor, beta domain"/>
    <property type="match status" value="1"/>
</dbReference>
<dbReference type="InterPro" id="IPR037140">
    <property type="entry name" value="VHL_beta_dom_sf"/>
</dbReference>
<dbReference type="InterPro" id="IPR023210">
    <property type="entry name" value="NADP_OxRdtase_dom"/>
</dbReference>
<accession>A0ABD3NZQ5</accession>
<reference evidence="4 5" key="1">
    <citation type="submission" date="2024-10" db="EMBL/GenBank/DDBJ databases">
        <title>Updated reference genomes for cyclostephanoid diatoms.</title>
        <authorList>
            <person name="Roberts W.R."/>
            <person name="Alverson A.J."/>
        </authorList>
    </citation>
    <scope>NUCLEOTIDE SEQUENCE [LARGE SCALE GENOMIC DNA]</scope>
    <source>
        <strain evidence="4 5">AJA276-08</strain>
    </source>
</reference>
<comment type="caution">
    <text evidence="4">The sequence shown here is derived from an EMBL/GenBank/DDBJ whole genome shotgun (WGS) entry which is preliminary data.</text>
</comment>
<protein>
    <recommendedName>
        <fullName evidence="3">NADP-dependent oxidoreductase domain-containing protein</fullName>
    </recommendedName>
</protein>
<gene>
    <name evidence="4" type="ORF">ACHAW5_007162</name>
</gene>
<name>A0ABD3NZQ5_9STRA</name>
<evidence type="ECO:0000256" key="1">
    <source>
        <dbReference type="SAM" id="MobiDB-lite"/>
    </source>
</evidence>
<feature type="compositionally biased region" description="Basic and acidic residues" evidence="1">
    <location>
        <begin position="439"/>
        <end position="450"/>
    </location>
</feature>